<dbReference type="GO" id="GO:0006412">
    <property type="term" value="P:translation"/>
    <property type="evidence" value="ECO:0007669"/>
    <property type="project" value="UniProtKB-UniRule"/>
</dbReference>
<evidence type="ECO:0000256" key="2">
    <source>
        <dbReference type="ARBA" id="ARBA00022980"/>
    </source>
</evidence>
<dbReference type="GO" id="GO:1990904">
    <property type="term" value="C:ribonucleoprotein complex"/>
    <property type="evidence" value="ECO:0007669"/>
    <property type="project" value="UniProtKB-KW"/>
</dbReference>
<dbReference type="InterPro" id="IPR023574">
    <property type="entry name" value="Ribosomal_uL4_dom_sf"/>
</dbReference>
<dbReference type="InterPro" id="IPR002136">
    <property type="entry name" value="Ribosomal_uL4"/>
</dbReference>
<dbReference type="Pfam" id="PF00573">
    <property type="entry name" value="Ribosomal_L4"/>
    <property type="match status" value="1"/>
</dbReference>
<protein>
    <recommendedName>
        <fullName evidence="4 5">Large ribosomal subunit protein uL4</fullName>
    </recommendedName>
</protein>
<dbReference type="AlphaFoldDB" id="A0A2M7X379"/>
<dbReference type="GO" id="GO:0005840">
    <property type="term" value="C:ribosome"/>
    <property type="evidence" value="ECO:0007669"/>
    <property type="project" value="UniProtKB-KW"/>
</dbReference>
<dbReference type="SUPFAM" id="SSF52166">
    <property type="entry name" value="Ribosomal protein L4"/>
    <property type="match status" value="1"/>
</dbReference>
<evidence type="ECO:0000313" key="8">
    <source>
        <dbReference type="Proteomes" id="UP000230683"/>
    </source>
</evidence>
<proteinExistence type="inferred from homology"/>
<accession>A0A2M7X379</accession>
<evidence type="ECO:0000256" key="1">
    <source>
        <dbReference type="ARBA" id="ARBA00010528"/>
    </source>
</evidence>
<evidence type="ECO:0000256" key="3">
    <source>
        <dbReference type="ARBA" id="ARBA00023274"/>
    </source>
</evidence>
<evidence type="ECO:0000313" key="7">
    <source>
        <dbReference type="EMBL" id="PJA40634.1"/>
    </source>
</evidence>
<keyword evidence="5" id="KW-0699">rRNA-binding</keyword>
<dbReference type="GO" id="GO:0003735">
    <property type="term" value="F:structural constituent of ribosome"/>
    <property type="evidence" value="ECO:0007669"/>
    <property type="project" value="InterPro"/>
</dbReference>
<dbReference type="InterPro" id="IPR013005">
    <property type="entry name" value="Ribosomal_uL4-like"/>
</dbReference>
<keyword evidence="2 5" id="KW-0689">Ribosomal protein</keyword>
<sequence>MAKIKLYDYKGRFKNEIDIPLEVKGEGFNVDLINQYLRTYLFAQRQGTVKVKNKSEVRGGGRKPWQQKGTGRARVGSSRSPLWTGGGVIHGPTPRDWQKSFPKKMKKSAFQYAINKVVANDSLSAFEYLKPEGSGFSTKTAESFLKTIDLSKKVLIIHDKNSSLYKSFRNIKFVSVKEVSNLSVFDLLSAKSVVIEKDSVSMLQERMV</sequence>
<reference evidence="8" key="1">
    <citation type="submission" date="2017-09" db="EMBL/GenBank/DDBJ databases">
        <title>Depth-based differentiation of microbial function through sediment-hosted aquifers and enrichment of novel symbionts in the deep terrestrial subsurface.</title>
        <authorList>
            <person name="Probst A.J."/>
            <person name="Ladd B."/>
            <person name="Jarett J.K."/>
            <person name="Geller-Mcgrath D.E."/>
            <person name="Sieber C.M.K."/>
            <person name="Emerson J.B."/>
            <person name="Anantharaman K."/>
            <person name="Thomas B.C."/>
            <person name="Malmstrom R."/>
            <person name="Stieglmeier M."/>
            <person name="Klingl A."/>
            <person name="Woyke T."/>
            <person name="Ryan C.M."/>
            <person name="Banfield J.F."/>
        </authorList>
    </citation>
    <scope>NUCLEOTIDE SEQUENCE [LARGE SCALE GENOMIC DNA]</scope>
</reference>
<evidence type="ECO:0000256" key="6">
    <source>
        <dbReference type="SAM" id="MobiDB-lite"/>
    </source>
</evidence>
<dbReference type="Gene3D" id="3.40.1370.10">
    <property type="match status" value="1"/>
</dbReference>
<dbReference type="EMBL" id="PFWY01000084">
    <property type="protein sequence ID" value="PJA40634.1"/>
    <property type="molecule type" value="Genomic_DNA"/>
</dbReference>
<comment type="caution">
    <text evidence="7">The sequence shown here is derived from an EMBL/GenBank/DDBJ whole genome shotgun (WGS) entry which is preliminary data.</text>
</comment>
<organism evidence="7 8">
    <name type="scientific">candidate division WWE3 bacterium CG_4_9_14_3_um_filter_34_6</name>
    <dbReference type="NCBI Taxonomy" id="1975079"/>
    <lineage>
        <taxon>Bacteria</taxon>
        <taxon>Katanobacteria</taxon>
    </lineage>
</organism>
<evidence type="ECO:0000256" key="5">
    <source>
        <dbReference type="HAMAP-Rule" id="MF_01328"/>
    </source>
</evidence>
<dbReference type="HAMAP" id="MF_01328_B">
    <property type="entry name" value="Ribosomal_uL4_B"/>
    <property type="match status" value="1"/>
</dbReference>
<gene>
    <name evidence="5" type="primary">rplD</name>
    <name evidence="7" type="ORF">CO178_01910</name>
</gene>
<comment type="subunit">
    <text evidence="5">Part of the 50S ribosomal subunit.</text>
</comment>
<comment type="similarity">
    <text evidence="1 5">Belongs to the universal ribosomal protein uL4 family.</text>
</comment>
<dbReference type="GO" id="GO:0019843">
    <property type="term" value="F:rRNA binding"/>
    <property type="evidence" value="ECO:0007669"/>
    <property type="project" value="UniProtKB-UniRule"/>
</dbReference>
<comment type="function">
    <text evidence="5">One of the primary rRNA binding proteins, this protein initially binds near the 5'-end of the 23S rRNA. It is important during the early stages of 50S assembly. It makes multiple contacts with different domains of the 23S rRNA in the assembled 50S subunit and ribosome.</text>
</comment>
<dbReference type="NCBIfam" id="TIGR03953">
    <property type="entry name" value="rplD_bact"/>
    <property type="match status" value="1"/>
</dbReference>
<keyword evidence="5" id="KW-0694">RNA-binding</keyword>
<dbReference type="PANTHER" id="PTHR10746:SF6">
    <property type="entry name" value="LARGE RIBOSOMAL SUBUNIT PROTEIN UL4M"/>
    <property type="match status" value="1"/>
</dbReference>
<dbReference type="Proteomes" id="UP000230683">
    <property type="component" value="Unassembled WGS sequence"/>
</dbReference>
<evidence type="ECO:0000256" key="4">
    <source>
        <dbReference type="ARBA" id="ARBA00035244"/>
    </source>
</evidence>
<comment type="function">
    <text evidence="5">Forms part of the polypeptide exit tunnel.</text>
</comment>
<dbReference type="PANTHER" id="PTHR10746">
    <property type="entry name" value="50S RIBOSOMAL PROTEIN L4"/>
    <property type="match status" value="1"/>
</dbReference>
<keyword evidence="3 5" id="KW-0687">Ribonucleoprotein</keyword>
<name>A0A2M7X379_UNCKA</name>
<feature type="region of interest" description="Disordered" evidence="6">
    <location>
        <begin position="56"/>
        <end position="79"/>
    </location>
</feature>